<evidence type="ECO:0000313" key="3">
    <source>
        <dbReference type="EMBL" id="NGM22524.1"/>
    </source>
</evidence>
<evidence type="ECO:0000313" key="4">
    <source>
        <dbReference type="Proteomes" id="UP000475385"/>
    </source>
</evidence>
<dbReference type="PANTHER" id="PTHR31528:SF3">
    <property type="entry name" value="THIAMINE BIOSYNTHESIS PROTEIN HI_0357-RELATED"/>
    <property type="match status" value="1"/>
</dbReference>
<name>A0A6M1LSF5_9PROT</name>
<feature type="signal peptide" evidence="1">
    <location>
        <begin position="1"/>
        <end position="22"/>
    </location>
</feature>
<organism evidence="3 4">
    <name type="scientific">Falsiroseomonas algicola</name>
    <dbReference type="NCBI Taxonomy" id="2716930"/>
    <lineage>
        <taxon>Bacteria</taxon>
        <taxon>Pseudomonadati</taxon>
        <taxon>Pseudomonadota</taxon>
        <taxon>Alphaproteobacteria</taxon>
        <taxon>Acetobacterales</taxon>
        <taxon>Roseomonadaceae</taxon>
        <taxon>Falsiroseomonas</taxon>
    </lineage>
</organism>
<comment type="caution">
    <text evidence="3">The sequence shown here is derived from an EMBL/GenBank/DDBJ whole genome shotgun (WGS) entry which is preliminary data.</text>
</comment>
<dbReference type="RefSeq" id="WP_164696411.1">
    <property type="nucleotide sequence ID" value="NZ_JAAIKB010000009.1"/>
</dbReference>
<dbReference type="Gene3D" id="3.40.190.10">
    <property type="entry name" value="Periplasmic binding protein-like II"/>
    <property type="match status" value="2"/>
</dbReference>
<dbReference type="InterPro" id="IPR027939">
    <property type="entry name" value="NMT1/THI5"/>
</dbReference>
<keyword evidence="1" id="KW-0732">Signal</keyword>
<dbReference type="EMBL" id="JAAIKB010000009">
    <property type="protein sequence ID" value="NGM22524.1"/>
    <property type="molecule type" value="Genomic_DNA"/>
</dbReference>
<dbReference type="Pfam" id="PF09084">
    <property type="entry name" value="NMT1"/>
    <property type="match status" value="1"/>
</dbReference>
<feature type="domain" description="SsuA/THI5-like" evidence="2">
    <location>
        <begin position="37"/>
        <end position="245"/>
    </location>
</feature>
<protein>
    <submittedName>
        <fullName evidence="3">ABC transporter substrate-binding protein</fullName>
    </submittedName>
</protein>
<keyword evidence="4" id="KW-1185">Reference proteome</keyword>
<dbReference type="AlphaFoldDB" id="A0A6M1LSF5"/>
<accession>A0A6M1LSF5</accession>
<dbReference type="GO" id="GO:0009228">
    <property type="term" value="P:thiamine biosynthetic process"/>
    <property type="evidence" value="ECO:0007669"/>
    <property type="project" value="InterPro"/>
</dbReference>
<feature type="chain" id="PRO_5026726592" evidence="1">
    <location>
        <begin position="23"/>
        <end position="333"/>
    </location>
</feature>
<gene>
    <name evidence="3" type="ORF">G3576_21085</name>
</gene>
<reference evidence="3 4" key="1">
    <citation type="submission" date="2020-03" db="EMBL/GenBank/DDBJ databases">
        <title>Roseomonas stagni sp. nov., isolated from pond water in Japan.</title>
        <authorList>
            <person name="Furuhata K."/>
            <person name="Miyamoto H."/>
            <person name="Goto K."/>
        </authorList>
    </citation>
    <scope>NUCLEOTIDE SEQUENCE [LARGE SCALE GENOMIC DNA]</scope>
    <source>
        <strain evidence="3 4">PeD5</strain>
    </source>
</reference>
<sequence length="333" mass="36146">MRKWLAAAAAIVGLHIAAPVAAQERVTLALNWTPSGDHAPLYYAIQQGWYRAAGADVRLEIARGSGASAARVGAGAEMGISDLGSVMVARGAGADIVAVMNIFANSPQGFYWLRSSGIQSVRDFAGRRLGNPPGDAARVMWPAIARRLGMEANAVTWVNINPAAKPAALISRQVDGTTFFYNYHYIMEREIGADLGFASWRSLGLNLYGNSLIANERFLREKADVARAVVRVTQRAYIHCVQTPEPCVAAMAAAVSGIKPEEEIQNWRLTVAELFNDDAFRNQAFGFMVPERVRADLAVVRETFELQRPFEAEAVATNALLDTTLRLPAAATR</sequence>
<dbReference type="InterPro" id="IPR015168">
    <property type="entry name" value="SsuA/THI5"/>
</dbReference>
<dbReference type="PANTHER" id="PTHR31528">
    <property type="entry name" value="4-AMINO-5-HYDROXYMETHYL-2-METHYLPYRIMIDINE PHOSPHATE SYNTHASE THI11-RELATED"/>
    <property type="match status" value="1"/>
</dbReference>
<dbReference type="Proteomes" id="UP000475385">
    <property type="component" value="Unassembled WGS sequence"/>
</dbReference>
<dbReference type="SUPFAM" id="SSF53850">
    <property type="entry name" value="Periplasmic binding protein-like II"/>
    <property type="match status" value="1"/>
</dbReference>
<evidence type="ECO:0000259" key="2">
    <source>
        <dbReference type="Pfam" id="PF09084"/>
    </source>
</evidence>
<evidence type="ECO:0000256" key="1">
    <source>
        <dbReference type="SAM" id="SignalP"/>
    </source>
</evidence>
<proteinExistence type="predicted"/>